<name>X1GA42_9ZZZZ</name>
<dbReference type="CDD" id="cd07377">
    <property type="entry name" value="WHTH_GntR"/>
    <property type="match status" value="1"/>
</dbReference>
<evidence type="ECO:0000259" key="4">
    <source>
        <dbReference type="PROSITE" id="PS50949"/>
    </source>
</evidence>
<protein>
    <recommendedName>
        <fullName evidence="4">HTH gntR-type domain-containing protein</fullName>
    </recommendedName>
</protein>
<keyword evidence="2" id="KW-0238">DNA-binding</keyword>
<dbReference type="GO" id="GO:0003677">
    <property type="term" value="F:DNA binding"/>
    <property type="evidence" value="ECO:0007669"/>
    <property type="project" value="UniProtKB-KW"/>
</dbReference>
<dbReference type="Gene3D" id="1.20.120.530">
    <property type="entry name" value="GntR ligand-binding domain-like"/>
    <property type="match status" value="1"/>
</dbReference>
<dbReference type="PRINTS" id="PR00035">
    <property type="entry name" value="HTHGNTR"/>
</dbReference>
<accession>X1GA42</accession>
<dbReference type="Pfam" id="PF07729">
    <property type="entry name" value="FCD"/>
    <property type="match status" value="1"/>
</dbReference>
<dbReference type="PROSITE" id="PS50949">
    <property type="entry name" value="HTH_GNTR"/>
    <property type="match status" value="1"/>
</dbReference>
<gene>
    <name evidence="5" type="ORF">S03H2_28078</name>
</gene>
<evidence type="ECO:0000256" key="3">
    <source>
        <dbReference type="ARBA" id="ARBA00023163"/>
    </source>
</evidence>
<dbReference type="AlphaFoldDB" id="X1GA42"/>
<dbReference type="PANTHER" id="PTHR43537:SF5">
    <property type="entry name" value="UXU OPERON TRANSCRIPTIONAL REGULATOR"/>
    <property type="match status" value="1"/>
</dbReference>
<dbReference type="SUPFAM" id="SSF46785">
    <property type="entry name" value="Winged helix' DNA-binding domain"/>
    <property type="match status" value="1"/>
</dbReference>
<comment type="caution">
    <text evidence="5">The sequence shown here is derived from an EMBL/GenBank/DDBJ whole genome shotgun (WGS) entry which is preliminary data.</text>
</comment>
<keyword evidence="3" id="KW-0804">Transcription</keyword>
<dbReference type="InterPro" id="IPR036388">
    <property type="entry name" value="WH-like_DNA-bd_sf"/>
</dbReference>
<dbReference type="SMART" id="SM00895">
    <property type="entry name" value="FCD"/>
    <property type="match status" value="1"/>
</dbReference>
<dbReference type="InterPro" id="IPR036390">
    <property type="entry name" value="WH_DNA-bd_sf"/>
</dbReference>
<keyword evidence="1" id="KW-0805">Transcription regulation</keyword>
<dbReference type="GO" id="GO:0003700">
    <property type="term" value="F:DNA-binding transcription factor activity"/>
    <property type="evidence" value="ECO:0007669"/>
    <property type="project" value="InterPro"/>
</dbReference>
<dbReference type="EMBL" id="BARU01016913">
    <property type="protein sequence ID" value="GAH54077.1"/>
    <property type="molecule type" value="Genomic_DNA"/>
</dbReference>
<reference evidence="5" key="1">
    <citation type="journal article" date="2014" name="Front. Microbiol.">
        <title>High frequency of phylogenetically diverse reductive dehalogenase-homologous genes in deep subseafloor sedimentary metagenomes.</title>
        <authorList>
            <person name="Kawai M."/>
            <person name="Futagami T."/>
            <person name="Toyoda A."/>
            <person name="Takaki Y."/>
            <person name="Nishi S."/>
            <person name="Hori S."/>
            <person name="Arai W."/>
            <person name="Tsubouchi T."/>
            <person name="Morono Y."/>
            <person name="Uchiyama I."/>
            <person name="Ito T."/>
            <person name="Fujiyama A."/>
            <person name="Inagaki F."/>
            <person name="Takami H."/>
        </authorList>
    </citation>
    <scope>NUCLEOTIDE SEQUENCE</scope>
    <source>
        <strain evidence="5">Expedition CK06-06</strain>
    </source>
</reference>
<evidence type="ECO:0000256" key="2">
    <source>
        <dbReference type="ARBA" id="ARBA00023125"/>
    </source>
</evidence>
<sequence>MFNKVRTKKVYIIIVEQIRDLIKEGKLKPGDKLPPEQVLAEKFGTSRPSVREALSALEILGITESRGGKGNFIKDTPRSLLYEQEVMELEEEESPFELLEARKAVEIEIADLAAKKASQEDIDAICNSLNKMEEAMNNIPKMMELDREFHMNIARAAHNNLLFSMMTYLSNLLKEKLWVNMKEKTWNLPGYPQKYLKEHTEIFYAIKNKDSKNARKQAYHHLA</sequence>
<evidence type="ECO:0000313" key="5">
    <source>
        <dbReference type="EMBL" id="GAH54077.1"/>
    </source>
</evidence>
<dbReference type="InterPro" id="IPR000524">
    <property type="entry name" value="Tscrpt_reg_HTH_GntR"/>
</dbReference>
<dbReference type="SMART" id="SM00345">
    <property type="entry name" value="HTH_GNTR"/>
    <property type="match status" value="1"/>
</dbReference>
<dbReference type="InterPro" id="IPR008920">
    <property type="entry name" value="TF_FadR/GntR_C"/>
</dbReference>
<organism evidence="5">
    <name type="scientific">marine sediment metagenome</name>
    <dbReference type="NCBI Taxonomy" id="412755"/>
    <lineage>
        <taxon>unclassified sequences</taxon>
        <taxon>metagenomes</taxon>
        <taxon>ecological metagenomes</taxon>
    </lineage>
</organism>
<evidence type="ECO:0000256" key="1">
    <source>
        <dbReference type="ARBA" id="ARBA00023015"/>
    </source>
</evidence>
<dbReference type="SUPFAM" id="SSF48008">
    <property type="entry name" value="GntR ligand-binding domain-like"/>
    <property type="match status" value="1"/>
</dbReference>
<feature type="domain" description="HTH gntR-type" evidence="4">
    <location>
        <begin position="8"/>
        <end position="76"/>
    </location>
</feature>
<proteinExistence type="predicted"/>
<dbReference type="InterPro" id="IPR011711">
    <property type="entry name" value="GntR_C"/>
</dbReference>
<dbReference type="Gene3D" id="1.10.10.10">
    <property type="entry name" value="Winged helix-like DNA-binding domain superfamily/Winged helix DNA-binding domain"/>
    <property type="match status" value="1"/>
</dbReference>
<dbReference type="PANTHER" id="PTHR43537">
    <property type="entry name" value="TRANSCRIPTIONAL REGULATOR, GNTR FAMILY"/>
    <property type="match status" value="1"/>
</dbReference>
<feature type="non-terminal residue" evidence="5">
    <location>
        <position position="223"/>
    </location>
</feature>
<dbReference type="Pfam" id="PF00392">
    <property type="entry name" value="GntR"/>
    <property type="match status" value="1"/>
</dbReference>